<dbReference type="Pfam" id="PF03865">
    <property type="entry name" value="ShlB"/>
    <property type="match status" value="1"/>
</dbReference>
<evidence type="ECO:0000256" key="6">
    <source>
        <dbReference type="ARBA" id="ARBA00022927"/>
    </source>
</evidence>
<dbReference type="Gene3D" id="2.40.160.50">
    <property type="entry name" value="membrane protein fhac: a member of the omp85/tpsb transporter family"/>
    <property type="match status" value="1"/>
</dbReference>
<evidence type="ECO:0000256" key="2">
    <source>
        <dbReference type="ARBA" id="ARBA00009055"/>
    </source>
</evidence>
<dbReference type="InterPro" id="IPR051544">
    <property type="entry name" value="TPS_OM_transporter"/>
</dbReference>
<dbReference type="InterPro" id="IPR005565">
    <property type="entry name" value="Hemolysn_activator_HlyB_C"/>
</dbReference>
<dbReference type="EMBL" id="FQXE01000005">
    <property type="protein sequence ID" value="SHH80651.1"/>
    <property type="molecule type" value="Genomic_DNA"/>
</dbReference>
<dbReference type="InterPro" id="IPR013686">
    <property type="entry name" value="Polypept-transport_assoc_ShlB"/>
</dbReference>
<keyword evidence="6" id="KW-0653">Protein transport</keyword>
<keyword evidence="4" id="KW-1134">Transmembrane beta strand</keyword>
<accession>A0A1M5VZL4</accession>
<keyword evidence="7" id="KW-0472">Membrane</keyword>
<keyword evidence="10" id="KW-0732">Signal</keyword>
<evidence type="ECO:0000256" key="10">
    <source>
        <dbReference type="SAM" id="SignalP"/>
    </source>
</evidence>
<dbReference type="AlphaFoldDB" id="A0A1M5VZL4"/>
<evidence type="ECO:0000256" key="8">
    <source>
        <dbReference type="ARBA" id="ARBA00023237"/>
    </source>
</evidence>
<dbReference type="PROSITE" id="PS51779">
    <property type="entry name" value="POTRA"/>
    <property type="match status" value="1"/>
</dbReference>
<reference evidence="12 13" key="1">
    <citation type="submission" date="2016-11" db="EMBL/GenBank/DDBJ databases">
        <authorList>
            <person name="Jaros S."/>
            <person name="Januszkiewicz K."/>
            <person name="Wedrychowicz H."/>
        </authorList>
    </citation>
    <scope>NUCLEOTIDE SEQUENCE [LARGE SCALE GENOMIC DNA]</scope>
    <source>
        <strain evidence="12 13">CGMCC 1.10190</strain>
    </source>
</reference>
<feature type="signal peptide" evidence="10">
    <location>
        <begin position="1"/>
        <end position="45"/>
    </location>
</feature>
<keyword evidence="3" id="KW-0813">Transport</keyword>
<feature type="domain" description="POTRA" evidence="11">
    <location>
        <begin position="96"/>
        <end position="171"/>
    </location>
</feature>
<dbReference type="PANTHER" id="PTHR34597:SF6">
    <property type="entry name" value="BLR6126 PROTEIN"/>
    <property type="match status" value="1"/>
</dbReference>
<evidence type="ECO:0000256" key="7">
    <source>
        <dbReference type="ARBA" id="ARBA00023136"/>
    </source>
</evidence>
<evidence type="ECO:0000313" key="13">
    <source>
        <dbReference type="Proteomes" id="UP000184226"/>
    </source>
</evidence>
<keyword evidence="8" id="KW-0998">Cell outer membrane</keyword>
<evidence type="ECO:0000256" key="4">
    <source>
        <dbReference type="ARBA" id="ARBA00022452"/>
    </source>
</evidence>
<dbReference type="Proteomes" id="UP000184226">
    <property type="component" value="Unassembled WGS sequence"/>
</dbReference>
<dbReference type="InterPro" id="IPR034746">
    <property type="entry name" value="POTRA"/>
</dbReference>
<evidence type="ECO:0000256" key="1">
    <source>
        <dbReference type="ARBA" id="ARBA00004442"/>
    </source>
</evidence>
<proteinExistence type="inferred from homology"/>
<comment type="similarity">
    <text evidence="2">Belongs to the TPS (TC 1.B.20) family.</text>
</comment>
<dbReference type="PANTHER" id="PTHR34597">
    <property type="entry name" value="SLR1661 PROTEIN"/>
    <property type="match status" value="1"/>
</dbReference>
<feature type="chain" id="PRO_5012657804" evidence="10">
    <location>
        <begin position="46"/>
        <end position="584"/>
    </location>
</feature>
<keyword evidence="5" id="KW-0812">Transmembrane</keyword>
<dbReference type="GO" id="GO:0008320">
    <property type="term" value="F:protein transmembrane transporter activity"/>
    <property type="evidence" value="ECO:0007669"/>
    <property type="project" value="TreeGrafter"/>
</dbReference>
<evidence type="ECO:0000256" key="9">
    <source>
        <dbReference type="SAM" id="MobiDB-lite"/>
    </source>
</evidence>
<dbReference type="RefSeq" id="WP_084135957.1">
    <property type="nucleotide sequence ID" value="NZ_FQXE01000005.1"/>
</dbReference>
<dbReference type="GO" id="GO:0098046">
    <property type="term" value="C:type V protein secretion system complex"/>
    <property type="evidence" value="ECO:0007669"/>
    <property type="project" value="TreeGrafter"/>
</dbReference>
<organism evidence="12 13">
    <name type="scientific">Pollutimonas bauzanensis</name>
    <dbReference type="NCBI Taxonomy" id="658167"/>
    <lineage>
        <taxon>Bacteria</taxon>
        <taxon>Pseudomonadati</taxon>
        <taxon>Pseudomonadota</taxon>
        <taxon>Betaproteobacteria</taxon>
        <taxon>Burkholderiales</taxon>
        <taxon>Alcaligenaceae</taxon>
        <taxon>Pollutimonas</taxon>
    </lineage>
</organism>
<dbReference type="GO" id="GO:0046819">
    <property type="term" value="P:protein secretion by the type V secretion system"/>
    <property type="evidence" value="ECO:0007669"/>
    <property type="project" value="TreeGrafter"/>
</dbReference>
<evidence type="ECO:0000256" key="5">
    <source>
        <dbReference type="ARBA" id="ARBA00022692"/>
    </source>
</evidence>
<feature type="region of interest" description="Disordered" evidence="9">
    <location>
        <begin position="50"/>
        <end position="86"/>
    </location>
</feature>
<dbReference type="OrthoDB" id="572300at2"/>
<name>A0A1M5VZL4_9BURK</name>
<dbReference type="GO" id="GO:0009279">
    <property type="term" value="C:cell outer membrane"/>
    <property type="evidence" value="ECO:0007669"/>
    <property type="project" value="UniProtKB-SubCell"/>
</dbReference>
<gene>
    <name evidence="12" type="ORF">SAMN04488135_10523</name>
</gene>
<evidence type="ECO:0000259" key="11">
    <source>
        <dbReference type="PROSITE" id="PS51779"/>
    </source>
</evidence>
<evidence type="ECO:0000256" key="3">
    <source>
        <dbReference type="ARBA" id="ARBA00022448"/>
    </source>
</evidence>
<protein>
    <submittedName>
        <fullName evidence="12">Hemolysin activation/secretion protein</fullName>
    </submittedName>
</protein>
<comment type="subcellular location">
    <subcellularLocation>
        <location evidence="1">Cell outer membrane</location>
    </subcellularLocation>
</comment>
<evidence type="ECO:0000313" key="12">
    <source>
        <dbReference type="EMBL" id="SHH80651.1"/>
    </source>
</evidence>
<dbReference type="Pfam" id="PF08479">
    <property type="entry name" value="POTRA_2"/>
    <property type="match status" value="1"/>
</dbReference>
<dbReference type="STRING" id="658167.SAMN04488135_10523"/>
<keyword evidence="13" id="KW-1185">Reference proteome</keyword>
<dbReference type="Gene3D" id="3.10.20.310">
    <property type="entry name" value="membrane protein fhac"/>
    <property type="match status" value="1"/>
</dbReference>
<sequence>MSHTSIPTRSEPAAFCALPIPLPALRKLRAALAVALALAMPALSAQTLPAQLPSGAEPGRAAPRPVMPQSSPATPEVTVPSGTATQAPAGADKLDFTLTAVDIEGATRYTPEDLRPLYDSLLGKTITVADAFKIANDIELRYRGEGYVTTRIIVPEQTIEGGRFRIIVIEGYISEVVYDGDIGPARQAVEKLVSRLRGMRPVSVSQIERQLLLANDLPGLTVRASLEPSPKETGGSVLVVRSQRKAIDASLGFDNRNSPYLGSHELLATVSVNSLGAHADRLTLTGRGSTPFSRSKTASANYDMLVSDSGMTLGLGMAYANSVPGRELRDLDVDSDVTAYTATLTYPLIRSRLENLRAVGQFEARDVSTDIIQTAFTRDRLRVLRFGLSYDRSDSWNGITALRGTVHKGLNALGASSNGSEYASRVNGRSDFLKFTAELTRLQQISEKVSLVASLAGQYSANPLLASEEFSLGGGNFGRGYDYGEMSADNGIAASLELRYAPSLPKILPYGSHFYGFVDGGRIWSRSASAEISRSSLSSFGGGMRANLAKHLFATLEIAKPVSPAVYTKGDKHPRIFFSIAAQY</sequence>